<reference evidence="8 9" key="1">
    <citation type="submission" date="2020-08" db="EMBL/GenBank/DDBJ databases">
        <title>Plant Genome Project.</title>
        <authorList>
            <person name="Zhang R.-G."/>
        </authorList>
    </citation>
    <scope>NUCLEOTIDE SEQUENCE [LARGE SCALE GENOMIC DNA]</scope>
    <source>
        <strain evidence="8">WSP0</strain>
        <tissue evidence="8">Leaf</tissue>
    </source>
</reference>
<feature type="domain" description="DTW" evidence="7">
    <location>
        <begin position="151"/>
        <end position="380"/>
    </location>
</feature>
<dbReference type="InterPro" id="IPR039262">
    <property type="entry name" value="DTWD2/TAPT"/>
</dbReference>
<dbReference type="PANTHER" id="PTHR21392:SF4">
    <property type="entry name" value="TRNA-URIDINE AMINOCARBOXYPROPYLTRANSFERASE"/>
    <property type="match status" value="1"/>
</dbReference>
<dbReference type="PANTHER" id="PTHR21392">
    <property type="entry name" value="TRNA-URIDINE AMINOCARBOXYPROPYLTRANSFERASE 2"/>
    <property type="match status" value="1"/>
</dbReference>
<sequence length="393" mass="43914">MLATARAVVSSRCSPVPYPVFRSKTHMDSPPKTLPNCTFPRSSSLSSPIQVEREGNGGDSSSMITLQEWQGWGTASPFPAMVAEIVEELRGLERDMDGQMSFGGLGGKIKGDFKVHEDKKHRAKYQALGDSEKKMQFFSARQIACRLLGSRYYLCQKCWLALEDCMCTKVVPFSLGHGIRFWLYMHPKDFLRQNNTGKLLWQVFGVQSATLCIYGITEHEEIMWNAFKLAGKEKVWCLYPNKNAPTQSVYDAFGQDSSTSPQGILNMTNGEKPLNFVLLDGTWNNSAAMFGRLKDKANEVWGEDLRCISLATGASAMHKLRPQPSWDRTCTAAAAVGLLDELHSLQELSSLGFDKQAEALEDALGALLDALTARRLRMGRSITRRERHNRDIC</sequence>
<dbReference type="SMART" id="SM01144">
    <property type="entry name" value="DTW"/>
    <property type="match status" value="1"/>
</dbReference>
<keyword evidence="2" id="KW-0808">Transferase</keyword>
<dbReference type="InterPro" id="IPR005636">
    <property type="entry name" value="DTW"/>
</dbReference>
<feature type="compositionally biased region" description="Polar residues" evidence="6">
    <location>
        <begin position="35"/>
        <end position="49"/>
    </location>
</feature>
<name>A0AAV6JYZ1_9ERIC</name>
<proteinExistence type="predicted"/>
<organism evidence="8 9">
    <name type="scientific">Rhododendron griersonianum</name>
    <dbReference type="NCBI Taxonomy" id="479676"/>
    <lineage>
        <taxon>Eukaryota</taxon>
        <taxon>Viridiplantae</taxon>
        <taxon>Streptophyta</taxon>
        <taxon>Embryophyta</taxon>
        <taxon>Tracheophyta</taxon>
        <taxon>Spermatophyta</taxon>
        <taxon>Magnoliopsida</taxon>
        <taxon>eudicotyledons</taxon>
        <taxon>Gunneridae</taxon>
        <taxon>Pentapetalae</taxon>
        <taxon>asterids</taxon>
        <taxon>Ericales</taxon>
        <taxon>Ericaceae</taxon>
        <taxon>Ericoideae</taxon>
        <taxon>Rhodoreae</taxon>
        <taxon>Rhododendron</taxon>
    </lineage>
</organism>
<dbReference type="GO" id="GO:0016432">
    <property type="term" value="F:tRNA-uridine aminocarboxypropyltransferase activity"/>
    <property type="evidence" value="ECO:0007669"/>
    <property type="project" value="UniProtKB-EC"/>
</dbReference>
<protein>
    <recommendedName>
        <fullName evidence="1">tRNA-uridine aminocarboxypropyltransferase</fullName>
        <ecNumber evidence="1">2.5.1.25</ecNumber>
    </recommendedName>
</protein>
<keyword evidence="4" id="KW-0819">tRNA processing</keyword>
<accession>A0AAV6JYZ1</accession>
<evidence type="ECO:0000256" key="5">
    <source>
        <dbReference type="ARBA" id="ARBA00048718"/>
    </source>
</evidence>
<dbReference type="Pfam" id="PF03942">
    <property type="entry name" value="DTW"/>
    <property type="match status" value="1"/>
</dbReference>
<comment type="catalytic activity">
    <reaction evidence="5">
        <text>a uridine in tRNA + S-adenosyl-L-methionine = a 3-[(3S)-3-amino-3-carboxypropyl]uridine in tRNA + S-methyl-5'-thioadenosine + H(+)</text>
        <dbReference type="Rhea" id="RHEA:62432"/>
        <dbReference type="Rhea" id="RHEA-COMP:13339"/>
        <dbReference type="Rhea" id="RHEA-COMP:16092"/>
        <dbReference type="ChEBI" id="CHEBI:15378"/>
        <dbReference type="ChEBI" id="CHEBI:17509"/>
        <dbReference type="ChEBI" id="CHEBI:59789"/>
        <dbReference type="ChEBI" id="CHEBI:65315"/>
        <dbReference type="ChEBI" id="CHEBI:82930"/>
        <dbReference type="EC" id="2.5.1.25"/>
    </reaction>
</comment>
<evidence type="ECO:0000313" key="9">
    <source>
        <dbReference type="Proteomes" id="UP000823749"/>
    </source>
</evidence>
<evidence type="ECO:0000256" key="4">
    <source>
        <dbReference type="ARBA" id="ARBA00022694"/>
    </source>
</evidence>
<dbReference type="Proteomes" id="UP000823749">
    <property type="component" value="Chromosome 6"/>
</dbReference>
<keyword evidence="9" id="KW-1185">Reference proteome</keyword>
<evidence type="ECO:0000313" key="8">
    <source>
        <dbReference type="EMBL" id="KAG5545342.1"/>
    </source>
</evidence>
<dbReference type="EMBL" id="JACTNZ010000006">
    <property type="protein sequence ID" value="KAG5545342.1"/>
    <property type="molecule type" value="Genomic_DNA"/>
</dbReference>
<evidence type="ECO:0000256" key="6">
    <source>
        <dbReference type="SAM" id="MobiDB-lite"/>
    </source>
</evidence>
<evidence type="ECO:0000256" key="2">
    <source>
        <dbReference type="ARBA" id="ARBA00022679"/>
    </source>
</evidence>
<comment type="caution">
    <text evidence="8">The sequence shown here is derived from an EMBL/GenBank/DDBJ whole genome shotgun (WGS) entry which is preliminary data.</text>
</comment>
<evidence type="ECO:0000256" key="1">
    <source>
        <dbReference type="ARBA" id="ARBA00012386"/>
    </source>
</evidence>
<evidence type="ECO:0000259" key="7">
    <source>
        <dbReference type="SMART" id="SM01144"/>
    </source>
</evidence>
<evidence type="ECO:0000256" key="3">
    <source>
        <dbReference type="ARBA" id="ARBA00022691"/>
    </source>
</evidence>
<dbReference type="EC" id="2.5.1.25" evidence="1"/>
<dbReference type="GO" id="GO:0008033">
    <property type="term" value="P:tRNA processing"/>
    <property type="evidence" value="ECO:0007669"/>
    <property type="project" value="UniProtKB-KW"/>
</dbReference>
<keyword evidence="3" id="KW-0949">S-adenosyl-L-methionine</keyword>
<dbReference type="AlphaFoldDB" id="A0AAV6JYZ1"/>
<feature type="region of interest" description="Disordered" evidence="6">
    <location>
        <begin position="23"/>
        <end position="59"/>
    </location>
</feature>
<gene>
    <name evidence="8" type="ORF">RHGRI_017717</name>
</gene>